<comment type="caution">
    <text evidence="2">The sequence shown here is derived from an EMBL/GenBank/DDBJ whole genome shotgun (WGS) entry which is preliminary data.</text>
</comment>
<keyword evidence="2" id="KW-0695">RNA-directed DNA polymerase</keyword>
<sequence>MTAIGSTVKIVAICTGAPSHAERMWLQADWGLIKEEMKRLQGRIAKATMEGLGGKVRAPQHLLTRSHSGKMLATKQVIENRGKRTPGVDGKIWATPAAKWRGWKATAARLGCRGAMRPFRVISPFLILARNRYQATRANFCLGVMPPRAIFRRS</sequence>
<dbReference type="GO" id="GO:0003964">
    <property type="term" value="F:RNA-directed DNA polymerase activity"/>
    <property type="evidence" value="ECO:0007669"/>
    <property type="project" value="UniProtKB-KW"/>
</dbReference>
<dbReference type="InterPro" id="IPR025960">
    <property type="entry name" value="RVT_N"/>
</dbReference>
<gene>
    <name evidence="2" type="ORF">EAH78_31460</name>
</gene>
<evidence type="ECO:0000313" key="2">
    <source>
        <dbReference type="EMBL" id="TPG65708.1"/>
    </source>
</evidence>
<keyword evidence="2" id="KW-0548">Nucleotidyltransferase</keyword>
<feature type="domain" description="Reverse transcriptase N-terminal" evidence="1">
    <location>
        <begin position="25"/>
        <end position="101"/>
    </location>
</feature>
<dbReference type="Pfam" id="PF13655">
    <property type="entry name" value="RVT_N"/>
    <property type="match status" value="1"/>
</dbReference>
<keyword evidence="2" id="KW-0808">Transferase</keyword>
<protein>
    <submittedName>
        <fullName evidence="2">Reverse transcriptase</fullName>
    </submittedName>
</protein>
<dbReference type="AlphaFoldDB" id="A0A502GWE4"/>
<proteinExistence type="predicted"/>
<name>A0A502GWE4_9PSED</name>
<dbReference type="Proteomes" id="UP000317933">
    <property type="component" value="Unassembled WGS sequence"/>
</dbReference>
<evidence type="ECO:0000313" key="3">
    <source>
        <dbReference type="Proteomes" id="UP000317933"/>
    </source>
</evidence>
<evidence type="ECO:0000259" key="1">
    <source>
        <dbReference type="Pfam" id="PF13655"/>
    </source>
</evidence>
<dbReference type="EMBL" id="RCZE01000025">
    <property type="protein sequence ID" value="TPG65708.1"/>
    <property type="molecule type" value="Genomic_DNA"/>
</dbReference>
<organism evidence="2 3">
    <name type="scientific">Pseudomonas arsenicoxydans</name>
    <dbReference type="NCBI Taxonomy" id="702115"/>
    <lineage>
        <taxon>Bacteria</taxon>
        <taxon>Pseudomonadati</taxon>
        <taxon>Pseudomonadota</taxon>
        <taxon>Gammaproteobacteria</taxon>
        <taxon>Pseudomonadales</taxon>
        <taxon>Pseudomonadaceae</taxon>
        <taxon>Pseudomonas</taxon>
    </lineage>
</organism>
<dbReference type="RefSeq" id="WP_140672157.1">
    <property type="nucleotide sequence ID" value="NZ_RCZE01000025.1"/>
</dbReference>
<reference evidence="2 3" key="1">
    <citation type="journal article" date="2019" name="Environ. Microbiol.">
        <title>Species interactions and distinct microbial communities in high Arctic permafrost affected cryosols are associated with the CH4 and CO2 gas fluxes.</title>
        <authorList>
            <person name="Altshuler I."/>
            <person name="Hamel J."/>
            <person name="Turney S."/>
            <person name="Magnuson E."/>
            <person name="Levesque R."/>
            <person name="Greer C."/>
            <person name="Whyte L.G."/>
        </authorList>
    </citation>
    <scope>NUCLEOTIDE SEQUENCE [LARGE SCALE GENOMIC DNA]</scope>
    <source>
        <strain evidence="2 3">E3</strain>
    </source>
</reference>
<accession>A0A502GWE4</accession>